<sequence>MQHNTVTGGAFMSAAYLLGSLESTRFKEAQDWVKANKISDGTYPQRPVTREEVWEMMYRASKINK</sequence>
<protein>
    <recommendedName>
        <fullName evidence="3">SLH domain-containing protein</fullName>
    </recommendedName>
</protein>
<dbReference type="Proteomes" id="UP001387364">
    <property type="component" value="Chromosome"/>
</dbReference>
<accession>A0ABZ2N2Q0</accession>
<evidence type="ECO:0000313" key="2">
    <source>
        <dbReference type="Proteomes" id="UP001387364"/>
    </source>
</evidence>
<dbReference type="EMBL" id="CP147404">
    <property type="protein sequence ID" value="WXB91537.1"/>
    <property type="molecule type" value="Genomic_DNA"/>
</dbReference>
<dbReference type="RefSeq" id="WP_338749120.1">
    <property type="nucleotide sequence ID" value="NZ_CP147404.1"/>
</dbReference>
<reference evidence="1 2" key="1">
    <citation type="submission" date="2024-02" db="EMBL/GenBank/DDBJ databases">
        <title>Seven novel Bacillus-like species.</title>
        <authorList>
            <person name="Liu G."/>
        </authorList>
    </citation>
    <scope>NUCLEOTIDE SEQUENCE [LARGE SCALE GENOMIC DNA]</scope>
    <source>
        <strain evidence="1 2">FJAT-52991</strain>
    </source>
</reference>
<evidence type="ECO:0000313" key="1">
    <source>
        <dbReference type="EMBL" id="WXB91537.1"/>
    </source>
</evidence>
<proteinExistence type="predicted"/>
<name>A0ABZ2N2Q0_9BACI</name>
<organism evidence="1 2">
    <name type="scientific">Bacillus kandeliae</name>
    <dbReference type="NCBI Taxonomy" id="3129297"/>
    <lineage>
        <taxon>Bacteria</taxon>
        <taxon>Bacillati</taxon>
        <taxon>Bacillota</taxon>
        <taxon>Bacilli</taxon>
        <taxon>Bacillales</taxon>
        <taxon>Bacillaceae</taxon>
        <taxon>Bacillus</taxon>
    </lineage>
</organism>
<gene>
    <name evidence="1" type="ORF">WDJ61_09610</name>
</gene>
<evidence type="ECO:0008006" key="3">
    <source>
        <dbReference type="Google" id="ProtNLM"/>
    </source>
</evidence>
<keyword evidence="2" id="KW-1185">Reference proteome</keyword>